<dbReference type="PANTHER" id="PTHR30483">
    <property type="entry name" value="LEUCINE-SPECIFIC-BINDING PROTEIN"/>
    <property type="match status" value="1"/>
</dbReference>
<accession>A0A0H3HCN4</accession>
<evidence type="ECO:0000256" key="2">
    <source>
        <dbReference type="ARBA" id="ARBA00022729"/>
    </source>
</evidence>
<dbReference type="InterPro" id="IPR028082">
    <property type="entry name" value="Peripla_BP_I"/>
</dbReference>
<evidence type="ECO:0000259" key="4">
    <source>
        <dbReference type="Pfam" id="PF13458"/>
    </source>
</evidence>
<dbReference type="AlphaFoldDB" id="A0A0H3HCN4"/>
<dbReference type="Proteomes" id="UP000007843">
    <property type="component" value="Chromosome"/>
</dbReference>
<dbReference type="EMBL" id="CP003218">
    <property type="protein sequence ID" value="AEX04170.1"/>
    <property type="molecule type" value="Genomic_DNA"/>
</dbReference>
<dbReference type="Pfam" id="PF13458">
    <property type="entry name" value="Peripla_BP_6"/>
    <property type="match status" value="1"/>
</dbReference>
<sequence>MNKFSGKASLMATLVAAWVGASSAQAAEIKIGVVLPLSGALSGYGQPSQKGLDIIQSITPTLKNGDTVKLIVIDDKSDKVEAANAMQRLVSSDKVDAVIGEVTSSNTLAMTKIADDSKTPLVSSTATNDRVTRNHPYVSRVCFSDSFQGVVGANLASRDLKAKTAAIVFDSSNDYSVGLAKAFRTQFLKNGGAIPIEVQAPGGSKDFKAQLASVKAKNVDMIYMPIYYTEGALIAVQAKQLGLSKPVVGGDGLAADQVFFDVGKDAVNGYMTTDYYSPNAKEQTPAGEVFIKAWEAKYQQPTHTWGAMAADAYNVIINAMNQCSDPHDRVCVNEKIRATKDFQGVTGTLTLQNGDAIRSAVINEVKDGKLAFRTVVNP</sequence>
<dbReference type="Gene3D" id="3.40.50.2300">
    <property type="match status" value="2"/>
</dbReference>
<dbReference type="InterPro" id="IPR051010">
    <property type="entry name" value="BCAA_transport"/>
</dbReference>
<dbReference type="PANTHER" id="PTHR30483:SF6">
    <property type="entry name" value="PERIPLASMIC BINDING PROTEIN OF ABC TRANSPORTER FOR NATURAL AMINO ACIDS"/>
    <property type="match status" value="1"/>
</dbReference>
<proteinExistence type="inferred from homology"/>
<feature type="domain" description="Leucine-binding protein" evidence="4">
    <location>
        <begin position="28"/>
        <end position="368"/>
    </location>
</feature>
<name>A0A0H3HCN4_KLEM8</name>
<evidence type="ECO:0000256" key="3">
    <source>
        <dbReference type="SAM" id="SignalP"/>
    </source>
</evidence>
<dbReference type="SUPFAM" id="SSF53822">
    <property type="entry name" value="Periplasmic binding protein-like I"/>
    <property type="match status" value="1"/>
</dbReference>
<keyword evidence="2 3" id="KW-0732">Signal</keyword>
<protein>
    <submittedName>
        <fullName evidence="5">ABC transport system periplasmic binding component</fullName>
    </submittedName>
</protein>
<dbReference type="HOGENOM" id="CLU_027128_6_1_6"/>
<comment type="similarity">
    <text evidence="1">Belongs to the leucine-binding protein family.</text>
</comment>
<feature type="signal peptide" evidence="3">
    <location>
        <begin position="1"/>
        <end position="26"/>
    </location>
</feature>
<dbReference type="KEGG" id="kox:KOX_12220"/>
<dbReference type="CDD" id="cd06347">
    <property type="entry name" value="PBP1_ABC_LivK_ligand_binding-like"/>
    <property type="match status" value="1"/>
</dbReference>
<evidence type="ECO:0000313" key="6">
    <source>
        <dbReference type="Proteomes" id="UP000007843"/>
    </source>
</evidence>
<dbReference type="InterPro" id="IPR028081">
    <property type="entry name" value="Leu-bd"/>
</dbReference>
<organism evidence="5 6">
    <name type="scientific">Klebsiella michiganensis (strain ATCC 8724 / DSM 4798 / JCM 20051 / NBRC 3318 / NRRL B-199 / KCTC 1686 / BUCSAV 143 / CCM 1901)</name>
    <dbReference type="NCBI Taxonomy" id="1006551"/>
    <lineage>
        <taxon>Bacteria</taxon>
        <taxon>Pseudomonadati</taxon>
        <taxon>Pseudomonadota</taxon>
        <taxon>Gammaproteobacteria</taxon>
        <taxon>Enterobacterales</taxon>
        <taxon>Enterobacteriaceae</taxon>
        <taxon>Klebsiella/Raoultella group</taxon>
        <taxon>Klebsiella</taxon>
    </lineage>
</organism>
<evidence type="ECO:0000256" key="1">
    <source>
        <dbReference type="ARBA" id="ARBA00010062"/>
    </source>
</evidence>
<feature type="chain" id="PRO_5002610815" evidence="3">
    <location>
        <begin position="27"/>
        <end position="378"/>
    </location>
</feature>
<reference evidence="5 6" key="1">
    <citation type="journal article" date="2012" name="J. Bacteriol.">
        <title>Complete genome sequence of Klebsiella oxytoca KCTC 1686, used in production of 2,3-butanediol.</title>
        <authorList>
            <person name="Shin S.H."/>
            <person name="Kim S."/>
            <person name="Kim J.Y."/>
            <person name="Lee S."/>
            <person name="Um Y."/>
            <person name="Oh M.K."/>
            <person name="Kim Y.R."/>
            <person name="Lee J."/>
            <person name="Yang K.S."/>
        </authorList>
    </citation>
    <scope>NUCLEOTIDE SEQUENCE [LARGE SCALE GENOMIC DNA]</scope>
    <source>
        <strain evidence="6">ATCC 8724 / DSM 4798 / JCM 20051 / NBRC 3318 / NRRL B-199 / KCTC 1686</strain>
    </source>
</reference>
<gene>
    <name evidence="5" type="ordered locus">KOX_12220</name>
</gene>
<evidence type="ECO:0000313" key="5">
    <source>
        <dbReference type="EMBL" id="AEX04170.1"/>
    </source>
</evidence>
<dbReference type="PATRIC" id="fig|1006551.4.peg.2458"/>